<dbReference type="SUPFAM" id="SSF50998">
    <property type="entry name" value="Quinoprotein alcohol dehydrogenase-like"/>
    <property type="match status" value="1"/>
</dbReference>
<feature type="repeat" description="WD" evidence="3">
    <location>
        <begin position="1326"/>
        <end position="1360"/>
    </location>
</feature>
<dbReference type="Gene3D" id="3.40.50.1460">
    <property type="match status" value="1"/>
</dbReference>
<evidence type="ECO:0000256" key="4">
    <source>
        <dbReference type="SAM" id="MobiDB-lite"/>
    </source>
</evidence>
<name>A0ABW2SS36_9ACTN</name>
<evidence type="ECO:0000256" key="3">
    <source>
        <dbReference type="PROSITE-ProRule" id="PRU00221"/>
    </source>
</evidence>
<accession>A0ABW2SS36</accession>
<protein>
    <submittedName>
        <fullName evidence="7">Caspase family protein</fullName>
    </submittedName>
</protein>
<dbReference type="SUPFAM" id="SSF50978">
    <property type="entry name" value="WD40 repeat-like"/>
    <property type="match status" value="1"/>
</dbReference>
<dbReference type="InterPro" id="IPR049052">
    <property type="entry name" value="nSTAND1"/>
</dbReference>
<dbReference type="PROSITE" id="PS50294">
    <property type="entry name" value="WD_REPEATS_REGION"/>
    <property type="match status" value="12"/>
</dbReference>
<dbReference type="Pfam" id="PF20703">
    <property type="entry name" value="nSTAND1"/>
    <property type="match status" value="1"/>
</dbReference>
<dbReference type="Gene3D" id="2.130.10.10">
    <property type="entry name" value="YVTN repeat-like/Quinoprotein amine dehydrogenase"/>
    <property type="match status" value="4"/>
</dbReference>
<sequence length="1442" mass="154243">MSLLSHEGTRVLIVGSGDYVPGSRLSPVPASRTTVADLGDCLVDRAGLDPARLTRCVDPADPQHFAGLLDDAARQATEVLVFYYVGHGLVSPANELHLATRATTDLTVGTPPEYQALPYSTVQRLLLRSTARLVLVVLDCCFSGRAHGVSGSAADDAFTITRQAGAYLLTSTSRTEAAWAPVGQPHTAFSGELIRLLAEGEPTGPPGLTLDYVYRFLARSLPDKGLPQPRRQAADLGDQEVLAPNPAYRPPQAPATPEPWPADDTESPYRGLASFGPQDSAFFFGREELTHTLLERLRAQQRTGGPLLVTGPSGAGKSSLLRAGLIAALPTASPRVYLTPGSDPMGKLGRLVPETTPERRPVVVVDQFEEVFTACQDEEQRLAFIRALAALCEAGNGTPPAAAVVIGLRADFFGHCAAYPELLDATKRPEIVPPMGEDQLRDVIEGPATLAGLTIQPGLVDLLLEDLGIGRASSEAASGPGGGLPLLSHALLTTWQRRQDGVLTFAGYRASGGIAQSLAQTADTVMRVVGPSGELIAREMLLHLVRLGDGTDDTRRRVLIDDMLPDPDDPEYPVTRRVLDTFLQARLVIVDEDSVQLTHEALIRGWPQLQGWITADRARLLVRQRLSEDAETWRRQSRDPAYLYVDNRLVAAQEAVGSGRQSELGPLQHAFLAASVSRARRRSRITLSVIVTLAMLLVAAVGAGGYALRQSAVAREQSRIADDQRDLATGQRDAAISRQVSDAVERLNDTSLSGQLALAAYNLSDTPEARGAMVDSLGYTIGARLLGHSGFTGTVAISPGGRLVASGSADRTARIWDVGDLTRPAQLAVLEGHGKGVSSVAFDRSGSLLATGSADDTVRLWDIGDPKHPALTATVHRRESAVSEVAFDPAADVLAIAFADGAIELWDTSTPGTPSRLAELTGHEKQVESIDFSADGNVLASSSEDQTVRLWDTGDKRRPSFLGGVRVHPGGALHAVKFSPDRKILAVAYDDNTAKLWDVSDLSRAPLDGATLQGAVAPVSDLAFSPDGRTLAVSSTDNSITLWKVKDYAHVSQRQVLIGHGESVQSVAYSPDGRFLASAAADQSVRLWDVHDPDRVEFQPKLESHKDLVYGVDVAADGRTMASVAADSTVKLWDIRDFSHPTLLSTTKAGDVYLLDVKFSPDGHTLASTVRNEIWLWDITAPAKPVKLAALKGHTKTVMAVAFSPDGRTLVSGAEDDTTRVWDVRSPARPKVLTVIRKHSDSVLDVAFTSDGSLLATASGDRTVRLWDMSDPAHPDERGVIEGHSALVDTVDFSANGDLLATGAGDGTARIWDVRDPGRPIPSGILKGHTDLVWDVEFSPDGRSVVTGAGDSVTRLWDVSDPARPILTTILGLHSSRVAALTFTPDGRGLVTGSHDNSVRLRVIDIPTVVKRICDTTGMALTREEWGLYIPDIGYRPPCPAR</sequence>
<dbReference type="RefSeq" id="WP_343963433.1">
    <property type="nucleotide sequence ID" value="NZ_BAAAGK010000017.1"/>
</dbReference>
<evidence type="ECO:0000313" key="7">
    <source>
        <dbReference type="EMBL" id="MFC7599108.1"/>
    </source>
</evidence>
<dbReference type="InterPro" id="IPR001680">
    <property type="entry name" value="WD40_rpt"/>
</dbReference>
<dbReference type="PROSITE" id="PS00678">
    <property type="entry name" value="WD_REPEATS_1"/>
    <property type="match status" value="9"/>
</dbReference>
<feature type="repeat" description="WD" evidence="3">
    <location>
        <begin position="1012"/>
        <end position="1053"/>
    </location>
</feature>
<dbReference type="InterPro" id="IPR027417">
    <property type="entry name" value="P-loop_NTPase"/>
</dbReference>
<feature type="domain" description="Novel STAND NTPase 1" evidence="6">
    <location>
        <begin position="268"/>
        <end position="640"/>
    </location>
</feature>
<dbReference type="InterPro" id="IPR011600">
    <property type="entry name" value="Pept_C14_caspase"/>
</dbReference>
<dbReference type="EMBL" id="JBHTEE010000001">
    <property type="protein sequence ID" value="MFC7599108.1"/>
    <property type="molecule type" value="Genomic_DNA"/>
</dbReference>
<feature type="repeat" description="WD" evidence="3">
    <location>
        <begin position="830"/>
        <end position="863"/>
    </location>
</feature>
<proteinExistence type="predicted"/>
<feature type="repeat" description="WD" evidence="3">
    <location>
        <begin position="875"/>
        <end position="910"/>
    </location>
</feature>
<dbReference type="Pfam" id="PF00400">
    <property type="entry name" value="WD40"/>
    <property type="match status" value="12"/>
</dbReference>
<dbReference type="PANTHER" id="PTHR19848">
    <property type="entry name" value="WD40 REPEAT PROTEIN"/>
    <property type="match status" value="1"/>
</dbReference>
<feature type="region of interest" description="Disordered" evidence="4">
    <location>
        <begin position="225"/>
        <end position="268"/>
    </location>
</feature>
<dbReference type="CDD" id="cd00200">
    <property type="entry name" value="WD40"/>
    <property type="match status" value="2"/>
</dbReference>
<feature type="repeat" description="WD" evidence="3">
    <location>
        <begin position="1102"/>
        <end position="1136"/>
    </location>
</feature>
<feature type="repeat" description="WD" evidence="3">
    <location>
        <begin position="785"/>
        <end position="818"/>
    </location>
</feature>
<dbReference type="InterPro" id="IPR011047">
    <property type="entry name" value="Quinoprotein_ADH-like_sf"/>
</dbReference>
<dbReference type="Proteomes" id="UP001596514">
    <property type="component" value="Unassembled WGS sequence"/>
</dbReference>
<dbReference type="InterPro" id="IPR036322">
    <property type="entry name" value="WD40_repeat_dom_sf"/>
</dbReference>
<gene>
    <name evidence="7" type="ORF">ACFQVD_03165</name>
</gene>
<feature type="repeat" description="WD" evidence="3">
    <location>
        <begin position="920"/>
        <end position="952"/>
    </location>
</feature>
<feature type="repeat" description="WD" evidence="3">
    <location>
        <begin position="973"/>
        <end position="1000"/>
    </location>
</feature>
<dbReference type="PRINTS" id="PR00320">
    <property type="entry name" value="GPROTEINBRPT"/>
</dbReference>
<dbReference type="InterPro" id="IPR015943">
    <property type="entry name" value="WD40/YVTN_repeat-like_dom_sf"/>
</dbReference>
<evidence type="ECO:0000259" key="5">
    <source>
        <dbReference type="Pfam" id="PF00656"/>
    </source>
</evidence>
<dbReference type="InterPro" id="IPR019775">
    <property type="entry name" value="WD40_repeat_CS"/>
</dbReference>
<comment type="caution">
    <text evidence="7">The sequence shown here is derived from an EMBL/GenBank/DDBJ whole genome shotgun (WGS) entry which is preliminary data.</text>
</comment>
<keyword evidence="2" id="KW-0677">Repeat</keyword>
<evidence type="ECO:0000256" key="1">
    <source>
        <dbReference type="ARBA" id="ARBA00022574"/>
    </source>
</evidence>
<evidence type="ECO:0000313" key="8">
    <source>
        <dbReference type="Proteomes" id="UP001596514"/>
    </source>
</evidence>
<feature type="repeat" description="WD" evidence="3">
    <location>
        <begin position="1371"/>
        <end position="1401"/>
    </location>
</feature>
<feature type="repeat" description="WD" evidence="3">
    <location>
        <begin position="1191"/>
        <end position="1232"/>
    </location>
</feature>
<feature type="compositionally biased region" description="Pro residues" evidence="4">
    <location>
        <begin position="247"/>
        <end position="260"/>
    </location>
</feature>
<keyword evidence="1 3" id="KW-0853">WD repeat</keyword>
<feature type="domain" description="Peptidase C14 caspase" evidence="5">
    <location>
        <begin position="12"/>
        <end position="202"/>
    </location>
</feature>
<dbReference type="InterPro" id="IPR020472">
    <property type="entry name" value="WD40_PAC1"/>
</dbReference>
<dbReference type="PROSITE" id="PS50082">
    <property type="entry name" value="WD_REPEATS_2"/>
    <property type="match status" value="13"/>
</dbReference>
<feature type="repeat" description="WD" evidence="3">
    <location>
        <begin position="1057"/>
        <end position="1098"/>
    </location>
</feature>
<dbReference type="SUPFAM" id="SSF52540">
    <property type="entry name" value="P-loop containing nucleoside triphosphate hydrolases"/>
    <property type="match status" value="1"/>
</dbReference>
<feature type="repeat" description="WD" evidence="3">
    <location>
        <begin position="1236"/>
        <end position="1270"/>
    </location>
</feature>
<organism evidence="7 8">
    <name type="scientific">Streptosporangium amethystogenes subsp. fukuiense</name>
    <dbReference type="NCBI Taxonomy" id="698418"/>
    <lineage>
        <taxon>Bacteria</taxon>
        <taxon>Bacillati</taxon>
        <taxon>Actinomycetota</taxon>
        <taxon>Actinomycetes</taxon>
        <taxon>Streptosporangiales</taxon>
        <taxon>Streptosporangiaceae</taxon>
        <taxon>Streptosporangium</taxon>
    </lineage>
</organism>
<dbReference type="SMART" id="SM00320">
    <property type="entry name" value="WD40"/>
    <property type="match status" value="14"/>
</dbReference>
<evidence type="ECO:0000259" key="6">
    <source>
        <dbReference type="Pfam" id="PF20703"/>
    </source>
</evidence>
<evidence type="ECO:0000256" key="2">
    <source>
        <dbReference type="ARBA" id="ARBA00022737"/>
    </source>
</evidence>
<dbReference type="PANTHER" id="PTHR19848:SF8">
    <property type="entry name" value="F-BOX AND WD REPEAT DOMAIN CONTAINING 7"/>
    <property type="match status" value="1"/>
</dbReference>
<reference evidence="8" key="1">
    <citation type="journal article" date="2019" name="Int. J. Syst. Evol. Microbiol.">
        <title>The Global Catalogue of Microorganisms (GCM) 10K type strain sequencing project: providing services to taxonomists for standard genome sequencing and annotation.</title>
        <authorList>
            <consortium name="The Broad Institute Genomics Platform"/>
            <consortium name="The Broad Institute Genome Sequencing Center for Infectious Disease"/>
            <person name="Wu L."/>
            <person name="Ma J."/>
        </authorList>
    </citation>
    <scope>NUCLEOTIDE SEQUENCE [LARGE SCALE GENOMIC DNA]</scope>
    <source>
        <strain evidence="8">JCM 10083</strain>
    </source>
</reference>
<dbReference type="Pfam" id="PF00656">
    <property type="entry name" value="Peptidase_C14"/>
    <property type="match status" value="1"/>
</dbReference>
<feature type="repeat" description="WD" evidence="3">
    <location>
        <begin position="1281"/>
        <end position="1315"/>
    </location>
</feature>
<dbReference type="NCBIfam" id="NF047832">
    <property type="entry name" value="caspase_w_EACC1"/>
    <property type="match status" value="1"/>
</dbReference>
<keyword evidence="8" id="KW-1185">Reference proteome</keyword>